<dbReference type="NCBIfam" id="NF033546">
    <property type="entry name" value="transpos_IS21"/>
    <property type="match status" value="1"/>
</dbReference>
<evidence type="ECO:0000256" key="1">
    <source>
        <dbReference type="SAM" id="MobiDB-lite"/>
    </source>
</evidence>
<dbReference type="Pfam" id="PF00665">
    <property type="entry name" value="rve"/>
    <property type="match status" value="1"/>
</dbReference>
<organism evidence="3 4">
    <name type="scientific">Nonomuraea guangzhouensis</name>
    <dbReference type="NCBI Taxonomy" id="1291555"/>
    <lineage>
        <taxon>Bacteria</taxon>
        <taxon>Bacillati</taxon>
        <taxon>Actinomycetota</taxon>
        <taxon>Actinomycetes</taxon>
        <taxon>Streptosporangiales</taxon>
        <taxon>Streptosporangiaceae</taxon>
        <taxon>Nonomuraea</taxon>
    </lineage>
</organism>
<dbReference type="InterPro" id="IPR001584">
    <property type="entry name" value="Integrase_cat-core"/>
</dbReference>
<accession>A0ABW4G440</accession>
<comment type="caution">
    <text evidence="3">The sequence shown here is derived from an EMBL/GenBank/DDBJ whole genome shotgun (WGS) entry which is preliminary data.</text>
</comment>
<reference evidence="4" key="1">
    <citation type="journal article" date="2019" name="Int. J. Syst. Evol. Microbiol.">
        <title>The Global Catalogue of Microorganisms (GCM) 10K type strain sequencing project: providing services to taxonomists for standard genome sequencing and annotation.</title>
        <authorList>
            <consortium name="The Broad Institute Genomics Platform"/>
            <consortium name="The Broad Institute Genome Sequencing Center for Infectious Disease"/>
            <person name="Wu L."/>
            <person name="Ma J."/>
        </authorList>
    </citation>
    <scope>NUCLEOTIDE SEQUENCE [LARGE SCALE GENOMIC DNA]</scope>
    <source>
        <strain evidence="4">CGMCC 1.15399</strain>
    </source>
</reference>
<feature type="domain" description="Integrase catalytic" evidence="2">
    <location>
        <begin position="61"/>
        <end position="236"/>
    </location>
</feature>
<keyword evidence="4" id="KW-1185">Reference proteome</keyword>
<evidence type="ECO:0000259" key="2">
    <source>
        <dbReference type="PROSITE" id="PS50994"/>
    </source>
</evidence>
<dbReference type="PROSITE" id="PS50994">
    <property type="entry name" value="INTEGRASE"/>
    <property type="match status" value="1"/>
</dbReference>
<dbReference type="RefSeq" id="WP_219530387.1">
    <property type="nucleotide sequence ID" value="NZ_JAHKRM010000008.1"/>
</dbReference>
<feature type="region of interest" description="Disordered" evidence="1">
    <location>
        <begin position="315"/>
        <end position="411"/>
    </location>
</feature>
<evidence type="ECO:0000313" key="3">
    <source>
        <dbReference type="EMBL" id="MFD1536726.1"/>
    </source>
</evidence>
<dbReference type="Proteomes" id="UP001597097">
    <property type="component" value="Unassembled WGS sequence"/>
</dbReference>
<protein>
    <submittedName>
        <fullName evidence="3">IS21 family transposase</fullName>
    </submittedName>
</protein>
<name>A0ABW4G440_9ACTN</name>
<dbReference type="EMBL" id="JBHUCM010000005">
    <property type="protein sequence ID" value="MFD1536726.1"/>
    <property type="molecule type" value="Genomic_DNA"/>
</dbReference>
<sequence>MLRADLMMKASVIYERLVAEHGYDRSYQRVKLYVTQARPRLAAEAGTEVASERMRGLHRRFETTPGAQAQVDWGEEGDLLAHAGIGKVYSFHMVLSYSRDPFCCFTTSMDLVTFWDCHRRAFAHFGGVPGSIVYDRTKTVVKRHVGPGQAVPLHPEAAAFAAHYGFEVDPLVAYRPTGKGRVERQVEIVRQHVLAGRRLEDLADLDAAFAAWVPIRRGQVHRTHGRPIGERALADHAALSPLPDLPYVVADHHLRRVGKDCLVSFEASLYSVPARLVRAGQHVQIRACAEMIALHALQIDGGGLARGARPRATARLVDGRCRPLGRTARRTHPRNPPRAHRPRRRVRPRVGRRARRAAGTEPADRDAGRQPGRSHSRGPPLPGRLRPGRIPDRPRPGDTTMSKPTTTTTTTTTTGFVLIRPGDGAWLTATDLTSCLPLHHGELQELAQLLTLVEDWLLHSGDDVLADLARFLHHRPPADLIDELGTQSVKLHRLARAAA</sequence>
<feature type="compositionally biased region" description="Basic residues" evidence="1">
    <location>
        <begin position="327"/>
        <end position="356"/>
    </location>
</feature>
<dbReference type="Pfam" id="PF22483">
    <property type="entry name" value="Mu-transpos_C_2"/>
    <property type="match status" value="1"/>
</dbReference>
<dbReference type="PANTHER" id="PTHR35004:SF6">
    <property type="entry name" value="TRANSPOSASE"/>
    <property type="match status" value="1"/>
</dbReference>
<proteinExistence type="predicted"/>
<dbReference type="InterPro" id="IPR054353">
    <property type="entry name" value="IstA-like_C"/>
</dbReference>
<gene>
    <name evidence="3" type="primary">istA</name>
    <name evidence="3" type="ORF">ACFSJ0_06765</name>
</gene>
<evidence type="ECO:0000313" key="4">
    <source>
        <dbReference type="Proteomes" id="UP001597097"/>
    </source>
</evidence>
<dbReference type="PANTHER" id="PTHR35004">
    <property type="entry name" value="TRANSPOSASE RV3428C-RELATED"/>
    <property type="match status" value="1"/>
</dbReference>